<dbReference type="SUPFAM" id="SSF55961">
    <property type="entry name" value="Bet v1-like"/>
    <property type="match status" value="1"/>
</dbReference>
<dbReference type="EMBL" id="JACORU010000001">
    <property type="protein sequence ID" value="MBC5763021.1"/>
    <property type="molecule type" value="Genomic_DNA"/>
</dbReference>
<dbReference type="SUPFAM" id="SSF50022">
    <property type="entry name" value="ISP domain"/>
    <property type="match status" value="1"/>
</dbReference>
<keyword evidence="2" id="KW-0001">2Fe-2S</keyword>
<dbReference type="PANTHER" id="PTHR43756:SF1">
    <property type="entry name" value="3-PHENYLPROPIONATE_CINNAMIC ACID DIOXYGENASE SUBUNIT ALPHA"/>
    <property type="match status" value="1"/>
</dbReference>
<dbReference type="AlphaFoldDB" id="A0A923M361"/>
<dbReference type="PANTHER" id="PTHR43756">
    <property type="entry name" value="CHOLINE MONOOXYGENASE, CHLOROPLASTIC"/>
    <property type="match status" value="1"/>
</dbReference>
<dbReference type="Proteomes" id="UP000596827">
    <property type="component" value="Unassembled WGS sequence"/>
</dbReference>
<dbReference type="InterPro" id="IPR001663">
    <property type="entry name" value="Rng_hydr_dOase-A"/>
</dbReference>
<dbReference type="InterPro" id="IPR017941">
    <property type="entry name" value="Rieske_2Fe-2S"/>
</dbReference>
<dbReference type="InterPro" id="IPR036922">
    <property type="entry name" value="Rieske_2Fe-2S_sf"/>
</dbReference>
<evidence type="ECO:0000256" key="5">
    <source>
        <dbReference type="ARBA" id="ARBA00023004"/>
    </source>
</evidence>
<evidence type="ECO:0000256" key="6">
    <source>
        <dbReference type="ARBA" id="ARBA00023014"/>
    </source>
</evidence>
<dbReference type="InterPro" id="IPR015879">
    <property type="entry name" value="Ring_hydroxy_dOase_asu_C_dom"/>
</dbReference>
<keyword evidence="9" id="KW-1185">Reference proteome</keyword>
<feature type="domain" description="Rieske" evidence="7">
    <location>
        <begin position="47"/>
        <end position="131"/>
    </location>
</feature>
<dbReference type="GO" id="GO:0016491">
    <property type="term" value="F:oxidoreductase activity"/>
    <property type="evidence" value="ECO:0007669"/>
    <property type="project" value="UniProtKB-KW"/>
</dbReference>
<evidence type="ECO:0000259" key="7">
    <source>
        <dbReference type="PROSITE" id="PS51296"/>
    </source>
</evidence>
<evidence type="ECO:0000256" key="3">
    <source>
        <dbReference type="ARBA" id="ARBA00022723"/>
    </source>
</evidence>
<accession>A0A923M361</accession>
<keyword evidence="6" id="KW-0411">Iron-sulfur</keyword>
<dbReference type="PROSITE" id="PS51296">
    <property type="entry name" value="RIESKE"/>
    <property type="match status" value="1"/>
</dbReference>
<dbReference type="Gene3D" id="3.90.380.10">
    <property type="entry name" value="Naphthalene 1,2-dioxygenase Alpha Subunit, Chain A, domain 1"/>
    <property type="match status" value="1"/>
</dbReference>
<evidence type="ECO:0000256" key="1">
    <source>
        <dbReference type="ARBA" id="ARBA00008751"/>
    </source>
</evidence>
<proteinExistence type="inferred from homology"/>
<protein>
    <submittedName>
        <fullName evidence="8">Rieske 2Fe-2S domain-containing protein</fullName>
    </submittedName>
</protein>
<keyword evidence="3" id="KW-0479">Metal-binding</keyword>
<reference evidence="8" key="1">
    <citation type="submission" date="2020-08" db="EMBL/GenBank/DDBJ databases">
        <title>Ramlibacter sp. GTP1 16S ribosomal RNA gene genome sequencing and assembly.</title>
        <authorList>
            <person name="Kang M."/>
        </authorList>
    </citation>
    <scope>NUCLEOTIDE SEQUENCE</scope>
    <source>
        <strain evidence="8">GTP1</strain>
    </source>
</reference>
<comment type="caution">
    <text evidence="8">The sequence shown here is derived from an EMBL/GenBank/DDBJ whole genome shotgun (WGS) entry which is preliminary data.</text>
</comment>
<comment type="similarity">
    <text evidence="1">Belongs to the bacterial ring-hydroxylating dioxygenase alpha subunit family.</text>
</comment>
<dbReference type="PRINTS" id="PR00090">
    <property type="entry name" value="RNGDIOXGNASE"/>
</dbReference>
<dbReference type="GO" id="GO:0051537">
    <property type="term" value="F:2 iron, 2 sulfur cluster binding"/>
    <property type="evidence" value="ECO:0007669"/>
    <property type="project" value="UniProtKB-KW"/>
</dbReference>
<dbReference type="Gene3D" id="2.102.10.10">
    <property type="entry name" value="Rieske [2Fe-2S] iron-sulphur domain"/>
    <property type="match status" value="1"/>
</dbReference>
<dbReference type="Pfam" id="PF00355">
    <property type="entry name" value="Rieske"/>
    <property type="match status" value="1"/>
</dbReference>
<evidence type="ECO:0000313" key="9">
    <source>
        <dbReference type="Proteomes" id="UP000596827"/>
    </source>
</evidence>
<keyword evidence="4" id="KW-0560">Oxidoreductase</keyword>
<evidence type="ECO:0000256" key="2">
    <source>
        <dbReference type="ARBA" id="ARBA00022714"/>
    </source>
</evidence>
<dbReference type="Pfam" id="PF00848">
    <property type="entry name" value="Ring_hydroxyl_A"/>
    <property type="match status" value="1"/>
</dbReference>
<keyword evidence="5" id="KW-0408">Iron</keyword>
<name>A0A923M361_9BURK</name>
<organism evidence="8 9">
    <name type="scientific">Ramlibacter albus</name>
    <dbReference type="NCBI Taxonomy" id="2079448"/>
    <lineage>
        <taxon>Bacteria</taxon>
        <taxon>Pseudomonadati</taxon>
        <taxon>Pseudomonadota</taxon>
        <taxon>Betaproteobacteria</taxon>
        <taxon>Burkholderiales</taxon>
        <taxon>Comamonadaceae</taxon>
        <taxon>Ramlibacter</taxon>
    </lineage>
</organism>
<evidence type="ECO:0000256" key="4">
    <source>
        <dbReference type="ARBA" id="ARBA00023002"/>
    </source>
</evidence>
<dbReference type="GO" id="GO:0005506">
    <property type="term" value="F:iron ion binding"/>
    <property type="evidence" value="ECO:0007669"/>
    <property type="project" value="InterPro"/>
</dbReference>
<gene>
    <name evidence="8" type="ORF">H8R02_01050</name>
</gene>
<dbReference type="RefSeq" id="WP_187079491.1">
    <property type="nucleotide sequence ID" value="NZ_JACORU010000001.1"/>
</dbReference>
<sequence length="427" mass="48242">MEQVDKAVKRELNYAAIVQDDRVHGSVYCDPAVFTDEMERIFYSSWVYVGHESEIPNPGDYVTRRIGRQPMILIRDTDSQVHLLHDRCPHRGNRLTQRDKGHMRNLVCSYHGWAFDARGQFLSMPAPASFPHGCENERHMRAASRVQTYGKFIFASLAATGESLEDHLGNARQWIDMLNGLSPTGRIRLDAGWMKHRIAGNWKGLAENQVDGYHLAHVHGSLLRANRDFTTMRDRSDESATRLRDRGHGHVEIDFAPDFRRRQALLGWSGDVAPERVPAYVAAMKEAYGDEEAVRRLTDGPPHAVVFPNLFLAEMNVMMIEPVGPHETIQHSTAVILEGGAEMNSRTLRRCEGALGPAGMLVADDAEIADLQRQGMASAQPEWLLLRRGMQSEVTDPDGSRSGDLKDETPQRGFWRHYRHVMSRACE</sequence>
<evidence type="ECO:0000313" key="8">
    <source>
        <dbReference type="EMBL" id="MBC5763021.1"/>
    </source>
</evidence>